<reference evidence="2" key="1">
    <citation type="submission" date="2023-06" db="EMBL/GenBank/DDBJ databases">
        <title>MT1 and MT2 Draft Genomes of Novel Species.</title>
        <authorList>
            <person name="Venkateswaran K."/>
        </authorList>
    </citation>
    <scope>NUCLEOTIDE SEQUENCE</scope>
    <source>
        <strain evidence="2">F6_8S_P_1B</strain>
    </source>
</reference>
<dbReference type="InterPro" id="IPR025495">
    <property type="entry name" value="DUF4386"/>
</dbReference>
<dbReference type="Pfam" id="PF14329">
    <property type="entry name" value="DUF4386"/>
    <property type="match status" value="1"/>
</dbReference>
<protein>
    <submittedName>
        <fullName evidence="2">DUF4386 domain-containing protein</fullName>
    </submittedName>
</protein>
<feature type="transmembrane region" description="Helical" evidence="1">
    <location>
        <begin position="152"/>
        <end position="172"/>
    </location>
</feature>
<dbReference type="Proteomes" id="UP001174208">
    <property type="component" value="Unassembled WGS sequence"/>
</dbReference>
<comment type="caution">
    <text evidence="2">The sequence shown here is derived from an EMBL/GenBank/DDBJ whole genome shotgun (WGS) entry which is preliminary data.</text>
</comment>
<feature type="transmembrane region" description="Helical" evidence="1">
    <location>
        <begin position="17"/>
        <end position="37"/>
    </location>
</feature>
<name>A0ABT8K7B9_9MICO</name>
<organism evidence="2 3">
    <name type="scientific">Leifsonia williamsii</name>
    <dbReference type="NCBI Taxonomy" id="3035919"/>
    <lineage>
        <taxon>Bacteria</taxon>
        <taxon>Bacillati</taxon>
        <taxon>Actinomycetota</taxon>
        <taxon>Actinomycetes</taxon>
        <taxon>Micrococcales</taxon>
        <taxon>Microbacteriaceae</taxon>
        <taxon>Leifsonia</taxon>
    </lineage>
</organism>
<keyword evidence="1" id="KW-1133">Transmembrane helix</keyword>
<feature type="transmembrane region" description="Helical" evidence="1">
    <location>
        <begin position="93"/>
        <end position="116"/>
    </location>
</feature>
<proteinExistence type="predicted"/>
<accession>A0ABT8K7B9</accession>
<evidence type="ECO:0000256" key="1">
    <source>
        <dbReference type="SAM" id="Phobius"/>
    </source>
</evidence>
<gene>
    <name evidence="2" type="ORF">P5G50_00495</name>
</gene>
<keyword evidence="3" id="KW-1185">Reference proteome</keyword>
<feature type="transmembrane region" description="Helical" evidence="1">
    <location>
        <begin position="184"/>
        <end position="207"/>
    </location>
</feature>
<dbReference type="RefSeq" id="WP_301209732.1">
    <property type="nucleotide sequence ID" value="NZ_JAROCF010000001.1"/>
</dbReference>
<keyword evidence="1" id="KW-0472">Membrane</keyword>
<feature type="transmembrane region" description="Helical" evidence="1">
    <location>
        <begin position="57"/>
        <end position="81"/>
    </location>
</feature>
<keyword evidence="1" id="KW-0812">Transmembrane</keyword>
<evidence type="ECO:0000313" key="2">
    <source>
        <dbReference type="EMBL" id="MDN4612913.1"/>
    </source>
</evidence>
<sequence>MTALATPLSVRHRRSSLTAGVLFLVTFVSAIVGAQLYGGALSDPRWVLGGASDTGPLIGAVCELVLIAANIGTALALLPVLRERFPALSHGYVAARLVECGFIAVGILSVLTVVTLQRAAGDSGSGSGSGSGSADGAALVTTAGAFVALHDWTFLLGPGFVVGLGNGLLLGWMMLRSGLVPHWMAWFGLIGGPLVSLSGIAVMFGAYGQFSPASAVLTLPEIVWEASLGIYLTVHGFRRPGVVGDVAQMSA</sequence>
<dbReference type="EMBL" id="JAROCF010000001">
    <property type="protein sequence ID" value="MDN4612913.1"/>
    <property type="molecule type" value="Genomic_DNA"/>
</dbReference>
<evidence type="ECO:0000313" key="3">
    <source>
        <dbReference type="Proteomes" id="UP001174208"/>
    </source>
</evidence>